<organism evidence="1 2">
    <name type="scientific">Umezawaea endophytica</name>
    <dbReference type="NCBI Taxonomy" id="1654476"/>
    <lineage>
        <taxon>Bacteria</taxon>
        <taxon>Bacillati</taxon>
        <taxon>Actinomycetota</taxon>
        <taxon>Actinomycetes</taxon>
        <taxon>Pseudonocardiales</taxon>
        <taxon>Pseudonocardiaceae</taxon>
        <taxon>Umezawaea</taxon>
    </lineage>
</organism>
<protein>
    <submittedName>
        <fullName evidence="1">Uncharacterized protein</fullName>
    </submittedName>
</protein>
<dbReference type="EMBL" id="JANYMP010000012">
    <property type="protein sequence ID" value="MCS7480030.1"/>
    <property type="molecule type" value="Genomic_DNA"/>
</dbReference>
<accession>A0A9X3AI17</accession>
<sequence length="67" mass="7637">MTASWVISALLVAAAAAAAAALSRRLHRRRIRRRTVARVRKSIGKWLRPLPVHRYLVDPRQQRARAS</sequence>
<keyword evidence="2" id="KW-1185">Reference proteome</keyword>
<dbReference type="AlphaFoldDB" id="A0A9X3AI17"/>
<comment type="caution">
    <text evidence="1">The sequence shown here is derived from an EMBL/GenBank/DDBJ whole genome shotgun (WGS) entry which is preliminary data.</text>
</comment>
<name>A0A9X3AI17_9PSEU</name>
<proteinExistence type="predicted"/>
<evidence type="ECO:0000313" key="2">
    <source>
        <dbReference type="Proteomes" id="UP001141259"/>
    </source>
</evidence>
<reference evidence="1" key="1">
    <citation type="submission" date="2022-08" db="EMBL/GenBank/DDBJ databases">
        <authorList>
            <person name="Tistechok S."/>
            <person name="Samborskyy M."/>
            <person name="Roman I."/>
        </authorList>
    </citation>
    <scope>NUCLEOTIDE SEQUENCE</scope>
    <source>
        <strain evidence="1">DSM 103496</strain>
    </source>
</reference>
<dbReference type="Proteomes" id="UP001141259">
    <property type="component" value="Unassembled WGS sequence"/>
</dbReference>
<evidence type="ECO:0000313" key="1">
    <source>
        <dbReference type="EMBL" id="MCS7480030.1"/>
    </source>
</evidence>
<dbReference type="RefSeq" id="WP_259625528.1">
    <property type="nucleotide sequence ID" value="NZ_JANYMP010000012.1"/>
</dbReference>
<gene>
    <name evidence="1" type="ORF">NZH93_24500</name>
</gene>